<evidence type="ECO:0000313" key="3">
    <source>
        <dbReference type="Proteomes" id="UP000784294"/>
    </source>
</evidence>
<name>A0A448WNE4_9PLAT</name>
<evidence type="ECO:0000256" key="1">
    <source>
        <dbReference type="SAM" id="MobiDB-lite"/>
    </source>
</evidence>
<feature type="compositionally biased region" description="Basic and acidic residues" evidence="1">
    <location>
        <begin position="13"/>
        <end position="29"/>
    </location>
</feature>
<proteinExistence type="predicted"/>
<protein>
    <submittedName>
        <fullName evidence="2">Uncharacterized protein</fullName>
    </submittedName>
</protein>
<reference evidence="2" key="1">
    <citation type="submission" date="2018-11" db="EMBL/GenBank/DDBJ databases">
        <authorList>
            <consortium name="Pathogen Informatics"/>
        </authorList>
    </citation>
    <scope>NUCLEOTIDE SEQUENCE</scope>
</reference>
<accession>A0A448WNE4</accession>
<dbReference type="EMBL" id="CAAALY010027079">
    <property type="protein sequence ID" value="VEL16086.1"/>
    <property type="molecule type" value="Genomic_DNA"/>
</dbReference>
<feature type="region of interest" description="Disordered" evidence="1">
    <location>
        <begin position="12"/>
        <end position="51"/>
    </location>
</feature>
<organism evidence="2 3">
    <name type="scientific">Protopolystoma xenopodis</name>
    <dbReference type="NCBI Taxonomy" id="117903"/>
    <lineage>
        <taxon>Eukaryota</taxon>
        <taxon>Metazoa</taxon>
        <taxon>Spiralia</taxon>
        <taxon>Lophotrochozoa</taxon>
        <taxon>Platyhelminthes</taxon>
        <taxon>Monogenea</taxon>
        <taxon>Polyopisthocotylea</taxon>
        <taxon>Polystomatidea</taxon>
        <taxon>Polystomatidae</taxon>
        <taxon>Protopolystoma</taxon>
    </lineage>
</organism>
<comment type="caution">
    <text evidence="2">The sequence shown here is derived from an EMBL/GenBank/DDBJ whole genome shotgun (WGS) entry which is preliminary data.</text>
</comment>
<feature type="compositionally biased region" description="Polar residues" evidence="1">
    <location>
        <begin position="30"/>
        <end position="51"/>
    </location>
</feature>
<gene>
    <name evidence="2" type="ORF">PXEA_LOCUS9526</name>
</gene>
<evidence type="ECO:0000313" key="2">
    <source>
        <dbReference type="EMBL" id="VEL16086.1"/>
    </source>
</evidence>
<sequence>MASCWMDIVDDLSDSKDPHSFSSDSHSKVQEASNYPSFSGSENSANPTASEQQCPDVKSLAFASPSISATTLVTYQPSLKGNRQVGKTFASSKCLDSSLECSHQSKRRKYQPCLQSKASSLDLCPEFVSSSNNADGLTCREERIVTRTASSLQPIEWSRLPSASSDWVCVLFHLCFFL</sequence>
<dbReference type="Proteomes" id="UP000784294">
    <property type="component" value="Unassembled WGS sequence"/>
</dbReference>
<keyword evidence="3" id="KW-1185">Reference proteome</keyword>
<dbReference type="AlphaFoldDB" id="A0A448WNE4"/>